<dbReference type="GO" id="GO:0016791">
    <property type="term" value="F:phosphatase activity"/>
    <property type="evidence" value="ECO:0007669"/>
    <property type="project" value="TreeGrafter"/>
</dbReference>
<dbReference type="STRING" id="1814289.SAMN05216410_0033"/>
<dbReference type="OrthoDB" id="3180855at2"/>
<dbReference type="PANTHER" id="PTHR10000:SF8">
    <property type="entry name" value="HAD SUPERFAMILY HYDROLASE-LIKE, TYPE 3"/>
    <property type="match status" value="1"/>
</dbReference>
<reference evidence="1 2" key="1">
    <citation type="submission" date="2016-09" db="EMBL/GenBank/DDBJ databases">
        <authorList>
            <person name="Capua I."/>
            <person name="De Benedictis P."/>
            <person name="Joannis T."/>
            <person name="Lombin L.H."/>
            <person name="Cattoli G."/>
        </authorList>
    </citation>
    <scope>NUCLEOTIDE SEQUENCE [LARGE SCALE GENOMIC DNA]</scope>
    <source>
        <strain evidence="1 2">ISLP-3</strain>
    </source>
</reference>
<keyword evidence="2" id="KW-1185">Reference proteome</keyword>
<dbReference type="Proteomes" id="UP000199039">
    <property type="component" value="Unassembled WGS sequence"/>
</dbReference>
<dbReference type="PANTHER" id="PTHR10000">
    <property type="entry name" value="PHOSPHOSERINE PHOSPHATASE"/>
    <property type="match status" value="1"/>
</dbReference>
<dbReference type="NCBIfam" id="TIGR01484">
    <property type="entry name" value="HAD-SF-IIB"/>
    <property type="match status" value="1"/>
</dbReference>
<dbReference type="GO" id="GO:0005829">
    <property type="term" value="C:cytosol"/>
    <property type="evidence" value="ECO:0007669"/>
    <property type="project" value="TreeGrafter"/>
</dbReference>
<dbReference type="InterPro" id="IPR006379">
    <property type="entry name" value="HAD-SF_hydro_IIB"/>
</dbReference>
<protein>
    <recommendedName>
        <fullName evidence="3">Cof subfamily of IIB subfamily of haloacid dehalogenase superfamily/HAD-superfamily hydrolase, subfamily IIB</fullName>
    </recommendedName>
</protein>
<dbReference type="InterPro" id="IPR036412">
    <property type="entry name" value="HAD-like_sf"/>
</dbReference>
<gene>
    <name evidence="1" type="ORF">SAMN05216410_0033</name>
</gene>
<evidence type="ECO:0000313" key="1">
    <source>
        <dbReference type="EMBL" id="SDD70597.1"/>
    </source>
</evidence>
<sequence>MATPRVVATDLDGTLLRSDGSLSARTRGVLAGLDDRGIQVVFVTARPPRWLDAVADAVGGHGLAICLNGSCVVEVATGAVSQVRGFDAATLTAVISDLRSALPGIALGLERPDGPIFDPHYASDHHAPPSAPHAAVEDHLDAPVGKLLARLGTMAPDAFFAAVEQVIGPRAQLAYSGAIGLAEMTAPGVSKAAALARWCAAHDVSAADVWAFGDMPNDLPMLTWAGTSFAVANAHDDVLAAATRVTASNDDDGVARALEGLLAP</sequence>
<evidence type="ECO:0008006" key="3">
    <source>
        <dbReference type="Google" id="ProtNLM"/>
    </source>
</evidence>
<name>A0A1G6WZH6_9MICO</name>
<dbReference type="GO" id="GO:0000287">
    <property type="term" value="F:magnesium ion binding"/>
    <property type="evidence" value="ECO:0007669"/>
    <property type="project" value="TreeGrafter"/>
</dbReference>
<dbReference type="Gene3D" id="3.30.1240.10">
    <property type="match status" value="1"/>
</dbReference>
<proteinExistence type="predicted"/>
<dbReference type="SUPFAM" id="SSF56784">
    <property type="entry name" value="HAD-like"/>
    <property type="match status" value="1"/>
</dbReference>
<dbReference type="Pfam" id="PF08282">
    <property type="entry name" value="Hydrolase_3"/>
    <property type="match status" value="1"/>
</dbReference>
<dbReference type="EMBL" id="FMYH01000010">
    <property type="protein sequence ID" value="SDD70597.1"/>
    <property type="molecule type" value="Genomic_DNA"/>
</dbReference>
<dbReference type="AlphaFoldDB" id="A0A1G6WZH6"/>
<dbReference type="RefSeq" id="WP_093186309.1">
    <property type="nucleotide sequence ID" value="NZ_FMYH01000010.1"/>
</dbReference>
<dbReference type="InterPro" id="IPR023214">
    <property type="entry name" value="HAD_sf"/>
</dbReference>
<organism evidence="1 2">
    <name type="scientific">Sanguibacter gelidistatuariae</name>
    <dbReference type="NCBI Taxonomy" id="1814289"/>
    <lineage>
        <taxon>Bacteria</taxon>
        <taxon>Bacillati</taxon>
        <taxon>Actinomycetota</taxon>
        <taxon>Actinomycetes</taxon>
        <taxon>Micrococcales</taxon>
        <taxon>Sanguibacteraceae</taxon>
        <taxon>Sanguibacter</taxon>
    </lineage>
</organism>
<evidence type="ECO:0000313" key="2">
    <source>
        <dbReference type="Proteomes" id="UP000199039"/>
    </source>
</evidence>
<accession>A0A1G6WZH6</accession>
<dbReference type="Gene3D" id="3.40.50.1000">
    <property type="entry name" value="HAD superfamily/HAD-like"/>
    <property type="match status" value="1"/>
</dbReference>